<feature type="compositionally biased region" description="Low complexity" evidence="1">
    <location>
        <begin position="79"/>
        <end position="88"/>
    </location>
</feature>
<dbReference type="Gene3D" id="1.10.10.60">
    <property type="entry name" value="Homeodomain-like"/>
    <property type="match status" value="1"/>
</dbReference>
<evidence type="ECO:0000259" key="2">
    <source>
        <dbReference type="PROSITE" id="PS50090"/>
    </source>
</evidence>
<name>A0A9P6XAD2_RHIOR</name>
<dbReference type="OrthoDB" id="2384577at2759"/>
<protein>
    <recommendedName>
        <fullName evidence="2">Myb-like domain-containing protein</fullName>
    </recommendedName>
</protein>
<keyword evidence="4" id="KW-1185">Reference proteome</keyword>
<dbReference type="InterPro" id="IPR009057">
    <property type="entry name" value="Homeodomain-like_sf"/>
</dbReference>
<gene>
    <name evidence="3" type="ORF">G6F64_005649</name>
</gene>
<sequence>MNPFDKNQQKIYDQAVEGLLKLKTLDSQISLNSTSTGCSCDSSHQYRLPPVSQILLSIDYEDNVEFARQQPLSLCNFPSSSSLSSITSVRKATESRRRGRPKRSDTEFNKKRHSDHSFASQKPRWNDAERQELLEAIVREKNLDDMSTICWERIAAVVGRATKACKDQWRREVLPNIRSRFSSEVTSNKKTKKTIHSDVGTKSIEFL</sequence>
<accession>A0A9P6XAD2</accession>
<evidence type="ECO:0000256" key="1">
    <source>
        <dbReference type="SAM" id="MobiDB-lite"/>
    </source>
</evidence>
<feature type="compositionally biased region" description="Basic and acidic residues" evidence="1">
    <location>
        <begin position="91"/>
        <end position="109"/>
    </location>
</feature>
<dbReference type="PROSITE" id="PS50090">
    <property type="entry name" value="MYB_LIKE"/>
    <property type="match status" value="1"/>
</dbReference>
<comment type="caution">
    <text evidence="3">The sequence shown here is derived from an EMBL/GenBank/DDBJ whole genome shotgun (WGS) entry which is preliminary data.</text>
</comment>
<dbReference type="SUPFAM" id="SSF46689">
    <property type="entry name" value="Homeodomain-like"/>
    <property type="match status" value="1"/>
</dbReference>
<feature type="domain" description="Myb-like" evidence="2">
    <location>
        <begin position="121"/>
        <end position="173"/>
    </location>
</feature>
<evidence type="ECO:0000313" key="3">
    <source>
        <dbReference type="EMBL" id="KAG1308989.1"/>
    </source>
</evidence>
<organism evidence="3 4">
    <name type="scientific">Rhizopus oryzae</name>
    <name type="common">Mucormycosis agent</name>
    <name type="synonym">Rhizopus arrhizus var. delemar</name>
    <dbReference type="NCBI Taxonomy" id="64495"/>
    <lineage>
        <taxon>Eukaryota</taxon>
        <taxon>Fungi</taxon>
        <taxon>Fungi incertae sedis</taxon>
        <taxon>Mucoromycota</taxon>
        <taxon>Mucoromycotina</taxon>
        <taxon>Mucoromycetes</taxon>
        <taxon>Mucorales</taxon>
        <taxon>Mucorineae</taxon>
        <taxon>Rhizopodaceae</taxon>
        <taxon>Rhizopus</taxon>
    </lineage>
</organism>
<dbReference type="InterPro" id="IPR001005">
    <property type="entry name" value="SANT/Myb"/>
</dbReference>
<reference evidence="3" key="1">
    <citation type="journal article" date="2020" name="Microb. Genom.">
        <title>Genetic diversity of clinical and environmental Mucorales isolates obtained from an investigation of mucormycosis cases among solid organ transplant recipients.</title>
        <authorList>
            <person name="Nguyen M.H."/>
            <person name="Kaul D."/>
            <person name="Muto C."/>
            <person name="Cheng S.J."/>
            <person name="Richter R.A."/>
            <person name="Bruno V.M."/>
            <person name="Liu G."/>
            <person name="Beyhan S."/>
            <person name="Sundermann A.J."/>
            <person name="Mounaud S."/>
            <person name="Pasculle A.W."/>
            <person name="Nierman W.C."/>
            <person name="Driscoll E."/>
            <person name="Cumbie R."/>
            <person name="Clancy C.J."/>
            <person name="Dupont C.L."/>
        </authorList>
    </citation>
    <scope>NUCLEOTIDE SEQUENCE</scope>
    <source>
        <strain evidence="3">GL11</strain>
    </source>
</reference>
<feature type="region of interest" description="Disordered" evidence="1">
    <location>
        <begin position="79"/>
        <end position="124"/>
    </location>
</feature>
<dbReference type="AlphaFoldDB" id="A0A9P6XAD2"/>
<dbReference type="Pfam" id="PF13921">
    <property type="entry name" value="Myb_DNA-bind_6"/>
    <property type="match status" value="1"/>
</dbReference>
<proteinExistence type="predicted"/>
<evidence type="ECO:0000313" key="4">
    <source>
        <dbReference type="Proteomes" id="UP000716291"/>
    </source>
</evidence>
<dbReference type="EMBL" id="JAANQT010000702">
    <property type="protein sequence ID" value="KAG1308989.1"/>
    <property type="molecule type" value="Genomic_DNA"/>
</dbReference>
<dbReference type="Proteomes" id="UP000716291">
    <property type="component" value="Unassembled WGS sequence"/>
</dbReference>